<evidence type="ECO:0000313" key="2">
    <source>
        <dbReference type="Proteomes" id="UP000763557"/>
    </source>
</evidence>
<sequence length="503" mass="55469">MSLVSGWTGKTAGALQAALRMSNEAFAQHLGIGVRTVAAWHKKPTLRPQSEMQRILDTALEQSAPAVQARFAELSFKTSSTPDDRLSADPNITSALDWLDEHAGWQPGTSRREVASRVQHVDPHELELRGRKRGRVDQQQIARALTEYYGNPSGLYGAGNGVTTSILTRSDWLDLACPLIAAHDRLTLTSATRQAITLDAEAAGHAAQRLAETLALGVRMVDMPLYHLLGVDIRRGELGGTVGVSTFVHYALTMDLLEGELVDALTTGAKSHPLRDRYLPDLDSVLDLSNRLCAGGTLAVTAIARPADPYRGPADYVLLVQERSGNVVNAARRLAPIPKGFHQPLTDYRADAQIGATLRREIEEELFGRDDVDNTVGEQRFADPMHPSRLSEPMRWLMADPSRMRMECTGFGLNLVSGNYEFAGLILIDDEEFWVRYGGVIEANWEASTLRQYSTLDSEQITHLIQDVAWSNEGLFALLQGLRRLRELGGSKINLPEIEWETS</sequence>
<keyword evidence="2" id="KW-1185">Reference proteome</keyword>
<comment type="caution">
    <text evidence="1">The sequence shown here is derived from an EMBL/GenBank/DDBJ whole genome shotgun (WGS) entry which is preliminary data.</text>
</comment>
<name>A0ABX2FHG2_9PSEU</name>
<evidence type="ECO:0000313" key="1">
    <source>
        <dbReference type="EMBL" id="NRN70836.1"/>
    </source>
</evidence>
<protein>
    <submittedName>
        <fullName evidence="1">Helix-turn-helix transcriptional regulator</fullName>
    </submittedName>
</protein>
<reference evidence="1 2" key="1">
    <citation type="submission" date="2020-01" db="EMBL/GenBank/DDBJ databases">
        <title>Kibdelosporangium persica a novel Actinomycetes from a hot desert in Iran.</title>
        <authorList>
            <person name="Safaei N."/>
            <person name="Zaburannyi N."/>
            <person name="Mueller R."/>
            <person name="Wink J."/>
        </authorList>
    </citation>
    <scope>NUCLEOTIDE SEQUENCE [LARGE SCALE GENOMIC DNA]</scope>
    <source>
        <strain evidence="1 2">4NS15</strain>
    </source>
</reference>
<dbReference type="Proteomes" id="UP000763557">
    <property type="component" value="Unassembled WGS sequence"/>
</dbReference>
<dbReference type="EMBL" id="JAAATY010000045">
    <property type="protein sequence ID" value="NRN70836.1"/>
    <property type="molecule type" value="Genomic_DNA"/>
</dbReference>
<gene>
    <name evidence="1" type="ORF">GC106_81100</name>
</gene>
<accession>A0ABX2FHG2</accession>
<organism evidence="1 2">
    <name type="scientific">Kibdelosporangium persicum</name>
    <dbReference type="NCBI Taxonomy" id="2698649"/>
    <lineage>
        <taxon>Bacteria</taxon>
        <taxon>Bacillati</taxon>
        <taxon>Actinomycetota</taxon>
        <taxon>Actinomycetes</taxon>
        <taxon>Pseudonocardiales</taxon>
        <taxon>Pseudonocardiaceae</taxon>
        <taxon>Kibdelosporangium</taxon>
    </lineage>
</organism>
<proteinExistence type="predicted"/>